<organism evidence="1">
    <name type="scientific">Vitis vinifera</name>
    <name type="common">Grape</name>
    <dbReference type="NCBI Taxonomy" id="29760"/>
    <lineage>
        <taxon>Eukaryota</taxon>
        <taxon>Viridiplantae</taxon>
        <taxon>Streptophyta</taxon>
        <taxon>Embryophyta</taxon>
        <taxon>Tracheophyta</taxon>
        <taxon>Spermatophyta</taxon>
        <taxon>Magnoliopsida</taxon>
        <taxon>eudicotyledons</taxon>
        <taxon>Gunneridae</taxon>
        <taxon>Pentapetalae</taxon>
        <taxon>rosids</taxon>
        <taxon>Vitales</taxon>
        <taxon>Vitaceae</taxon>
        <taxon>Viteae</taxon>
        <taxon>Vitis</taxon>
    </lineage>
</organism>
<reference evidence="1" key="1">
    <citation type="journal article" date="2007" name="PLoS ONE">
        <title>The first genome sequence of an elite grapevine cultivar (Pinot noir Vitis vinifera L.): coping with a highly heterozygous genome.</title>
        <authorList>
            <person name="Velasco R."/>
            <person name="Zharkikh A."/>
            <person name="Troggio M."/>
            <person name="Cartwright D.A."/>
            <person name="Cestaro A."/>
            <person name="Pruss D."/>
            <person name="Pindo M."/>
            <person name="FitzGerald L.M."/>
            <person name="Vezzulli S."/>
            <person name="Reid J."/>
            <person name="Malacarne G."/>
            <person name="Iliev D."/>
            <person name="Coppola G."/>
            <person name="Wardell B."/>
            <person name="Micheletti D."/>
            <person name="Macalma T."/>
            <person name="Facci M."/>
            <person name="Mitchell J.T."/>
            <person name="Perazzolli M."/>
            <person name="Eldredge G."/>
            <person name="Gatto P."/>
            <person name="Oyzerski R."/>
            <person name="Moretto M."/>
            <person name="Gutin N."/>
            <person name="Stefanini M."/>
            <person name="Chen Y."/>
            <person name="Segala C."/>
            <person name="Davenport C."/>
            <person name="Dematte L."/>
            <person name="Mraz A."/>
            <person name="Battilana J."/>
            <person name="Stormo K."/>
            <person name="Costa F."/>
            <person name="Tao Q."/>
            <person name="Si-Ammour A."/>
            <person name="Harkins T."/>
            <person name="Lackey A."/>
            <person name="Perbost C."/>
            <person name="Taillon B."/>
            <person name="Stella A."/>
            <person name="Solovyev V."/>
            <person name="Fawcett J.A."/>
            <person name="Sterck L."/>
            <person name="Vandepoele K."/>
            <person name="Grando S.M."/>
            <person name="Toppo S."/>
            <person name="Moser C."/>
            <person name="Lanchbury J."/>
            <person name="Bogden R."/>
            <person name="Skolnick M."/>
            <person name="Sgaramella V."/>
            <person name="Bhatnagar S.K."/>
            <person name="Fontana P."/>
            <person name="Gutin A."/>
            <person name="Van de Peer Y."/>
            <person name="Salamini F."/>
            <person name="Viola R."/>
        </authorList>
    </citation>
    <scope>NUCLEOTIDE SEQUENCE</scope>
</reference>
<evidence type="ECO:0000313" key="1">
    <source>
        <dbReference type="EMBL" id="CAN78707.1"/>
    </source>
</evidence>
<accession>A5B6L4</accession>
<gene>
    <name evidence="1" type="ORF">VITISV_028659</name>
</gene>
<dbReference type="ExpressionAtlas" id="A5B6L4">
    <property type="expression patterns" value="baseline"/>
</dbReference>
<dbReference type="EMBL" id="AM448328">
    <property type="protein sequence ID" value="CAN78707.1"/>
    <property type="molecule type" value="Genomic_DNA"/>
</dbReference>
<dbReference type="AlphaFoldDB" id="A5B6L4"/>
<proteinExistence type="predicted"/>
<sequence>MWESHPSKLKLTSGAQNILVLVKVLNTALLTRYYTMKGALRIGELLLTSKKLNSFDSLGLEMMIVMSIQLHQMFSDAMYIELEWQEKWWMQNARVMSS</sequence>
<name>A5B6L4_VITVI</name>
<protein>
    <submittedName>
        <fullName evidence="1">Uncharacterized protein</fullName>
    </submittedName>
</protein>